<reference evidence="2" key="1">
    <citation type="submission" date="2024-05" db="EMBL/GenBank/DDBJ databases">
        <title>Herbiconiux sp. A18JL235.</title>
        <authorList>
            <person name="Zhang G."/>
        </authorList>
    </citation>
    <scope>NUCLEOTIDE SEQUENCE</scope>
    <source>
        <strain evidence="2">A18JL235</strain>
    </source>
</reference>
<dbReference type="AlphaFoldDB" id="A0AB39BKE3"/>
<proteinExistence type="predicted"/>
<dbReference type="SMART" id="SM00909">
    <property type="entry name" value="Germane"/>
    <property type="match status" value="1"/>
</dbReference>
<dbReference type="RefSeq" id="WP_368498955.1">
    <property type="nucleotide sequence ID" value="NZ_CP162511.1"/>
</dbReference>
<sequence>MTGTLRRLLRGILSLAGVGLLLVAVVACSGIPRSGPVEAGDAVGTDDDIDVIFLAADPTAGATQEQILSGFILAAKSPQDDYAIARRYLTDEAAALWKPNVETTVDSGNRSTSEVNDSTLELTIAPVAQVDQNGSYTPTLSTAPARLQFSFRQVDGEWRISGLDDGIVIEDVFFEQVFSSHALYFYDPTFTYLVPDLRWFPSSTSVGTRVVKALLAGPTAWLGEGAVVTAFPDGTNTTAVVTSGGQTQVELSSNVLQADVNDLQRMQYQLSESLRDLASASNVTITVDQNTVAIPGSTVKRPDAAPRVDARPLVLRDGVFGYLGGDSVSPVDGISDAVESLSPVSAAYSETSGTAAVKGATGAVFAVRAGAGGANTAALSPLDQRAGLIAPAVDPFGYVWSVPADDPAALVAYGPDSQAIDIATAWDGASGVTSFEVSRDGTRAVASLSLDGVPKLVVAAVIRNAEGVPERLGQAVELMSAPGAPVGATWVDQFSVAAANALPSGEVRATAQRLGGRMTALGSPADAVGLAGGNDIDGLRALTATGDILQQQGSAWQVTASGVTRLAVQN</sequence>
<evidence type="ECO:0000259" key="1">
    <source>
        <dbReference type="SMART" id="SM00909"/>
    </source>
</evidence>
<name>A0AB39BKE3_9MICO</name>
<evidence type="ECO:0000313" key="2">
    <source>
        <dbReference type="EMBL" id="XDI06575.1"/>
    </source>
</evidence>
<protein>
    <submittedName>
        <fullName evidence="2">GerMN domain-containing protein</fullName>
    </submittedName>
</protein>
<feature type="domain" description="GerMN" evidence="1">
    <location>
        <begin position="207"/>
        <end position="296"/>
    </location>
</feature>
<accession>A0AB39BKE3</accession>
<dbReference type="Pfam" id="PF10646">
    <property type="entry name" value="Germane"/>
    <property type="match status" value="1"/>
</dbReference>
<dbReference type="InterPro" id="IPR019606">
    <property type="entry name" value="GerMN"/>
</dbReference>
<gene>
    <name evidence="2" type="ORF">ABFY20_05610</name>
</gene>
<dbReference type="Pfam" id="PF25976">
    <property type="entry name" value="LpqB_N"/>
    <property type="match status" value="1"/>
</dbReference>
<organism evidence="2">
    <name type="scientific">Herbiconiux sp. A18JL235</name>
    <dbReference type="NCBI Taxonomy" id="3152363"/>
    <lineage>
        <taxon>Bacteria</taxon>
        <taxon>Bacillati</taxon>
        <taxon>Actinomycetota</taxon>
        <taxon>Actinomycetes</taxon>
        <taxon>Micrococcales</taxon>
        <taxon>Microbacteriaceae</taxon>
        <taxon>Herbiconiux</taxon>
    </lineage>
</organism>
<dbReference type="EMBL" id="CP162511">
    <property type="protein sequence ID" value="XDI06575.1"/>
    <property type="molecule type" value="Genomic_DNA"/>
</dbReference>
<dbReference type="PROSITE" id="PS51257">
    <property type="entry name" value="PROKAR_LIPOPROTEIN"/>
    <property type="match status" value="1"/>
</dbReference>
<dbReference type="InterPro" id="IPR059026">
    <property type="entry name" value="LpqB_N"/>
</dbReference>